<accession>A0A1T4T988</accession>
<dbReference type="RefSeq" id="WP_078671546.1">
    <property type="nucleotide sequence ID" value="NZ_FUWZ01000004.1"/>
</dbReference>
<organism evidence="1 2">
    <name type="scientific">Chitinophaga eiseniae</name>
    <dbReference type="NCBI Taxonomy" id="634771"/>
    <lineage>
        <taxon>Bacteria</taxon>
        <taxon>Pseudomonadati</taxon>
        <taxon>Bacteroidota</taxon>
        <taxon>Chitinophagia</taxon>
        <taxon>Chitinophagales</taxon>
        <taxon>Chitinophagaceae</taxon>
        <taxon>Chitinophaga</taxon>
    </lineage>
</organism>
<proteinExistence type="predicted"/>
<dbReference type="OrthoDB" id="1490993at2"/>
<name>A0A1T4T988_9BACT</name>
<protein>
    <submittedName>
        <fullName evidence="1">Uncharacterized protein</fullName>
    </submittedName>
</protein>
<sequence>MLKLRFLLFILIIFDTLSVAAQKSSNYEAYYQRIIQAEILITSEKYAEALSTMDSVFEDYNYVFLRDYKVAAQLALYIGNQQKAFHYLARGIADGLSLTDIKNNRFLQSLQHKSEWNSLLKRYDTLRHAYINKLDHQLKNEVHEMFIQDQKLAQINLRINDEKSQDTFLLQQFAPQSERHMRRLRRILAQKGYPGEKLIGNQLWAWTILSHHNSISPKYNRNDTLYKALRPLLLKAIQSGELSPYDFAVIEEWRITVTSEHKDKSYGYLNTLTQKDVARSDQLRRDIGMRSIETTNKLVDIQQKTGMNFYLEGSMWIKGKIPIHPH</sequence>
<evidence type="ECO:0000313" key="1">
    <source>
        <dbReference type="EMBL" id="SKA36871.1"/>
    </source>
</evidence>
<dbReference type="EMBL" id="FUWZ01000004">
    <property type="protein sequence ID" value="SKA36871.1"/>
    <property type="molecule type" value="Genomic_DNA"/>
</dbReference>
<keyword evidence="2" id="KW-1185">Reference proteome</keyword>
<evidence type="ECO:0000313" key="2">
    <source>
        <dbReference type="Proteomes" id="UP000190367"/>
    </source>
</evidence>
<gene>
    <name evidence="1" type="ORF">SAMN04488128_104183</name>
</gene>
<reference evidence="2" key="1">
    <citation type="submission" date="2017-02" db="EMBL/GenBank/DDBJ databases">
        <authorList>
            <person name="Varghese N."/>
            <person name="Submissions S."/>
        </authorList>
    </citation>
    <scope>NUCLEOTIDE SEQUENCE [LARGE SCALE GENOMIC DNA]</scope>
    <source>
        <strain evidence="2">DSM 22224</strain>
    </source>
</reference>
<dbReference type="AlphaFoldDB" id="A0A1T4T988"/>
<dbReference type="Proteomes" id="UP000190367">
    <property type="component" value="Unassembled WGS sequence"/>
</dbReference>
<dbReference type="STRING" id="634771.SAMN04488128_104183"/>